<evidence type="ECO:0000313" key="2">
    <source>
        <dbReference type="EMBL" id="GKV12037.1"/>
    </source>
</evidence>
<keyword evidence="1" id="KW-0472">Membrane</keyword>
<gene>
    <name evidence="2" type="ORF">SLEP1_g23241</name>
</gene>
<dbReference type="Proteomes" id="UP001054252">
    <property type="component" value="Unassembled WGS sequence"/>
</dbReference>
<accession>A0AAV5JL95</accession>
<evidence type="ECO:0000256" key="1">
    <source>
        <dbReference type="SAM" id="Phobius"/>
    </source>
</evidence>
<proteinExistence type="predicted"/>
<name>A0AAV5JL95_9ROSI</name>
<reference evidence="2 3" key="1">
    <citation type="journal article" date="2021" name="Commun. Biol.">
        <title>The genome of Shorea leprosula (Dipterocarpaceae) highlights the ecological relevance of drought in aseasonal tropical rainforests.</title>
        <authorList>
            <person name="Ng K.K.S."/>
            <person name="Kobayashi M.J."/>
            <person name="Fawcett J.A."/>
            <person name="Hatakeyama M."/>
            <person name="Paape T."/>
            <person name="Ng C.H."/>
            <person name="Ang C.C."/>
            <person name="Tnah L.H."/>
            <person name="Lee C.T."/>
            <person name="Nishiyama T."/>
            <person name="Sese J."/>
            <person name="O'Brien M.J."/>
            <person name="Copetti D."/>
            <person name="Mohd Noor M.I."/>
            <person name="Ong R.C."/>
            <person name="Putra M."/>
            <person name="Sireger I.Z."/>
            <person name="Indrioko S."/>
            <person name="Kosugi Y."/>
            <person name="Izuno A."/>
            <person name="Isagi Y."/>
            <person name="Lee S.L."/>
            <person name="Shimizu K.K."/>
        </authorList>
    </citation>
    <scope>NUCLEOTIDE SEQUENCE [LARGE SCALE GENOMIC DNA]</scope>
    <source>
        <strain evidence="2">214</strain>
    </source>
</reference>
<keyword evidence="3" id="KW-1185">Reference proteome</keyword>
<feature type="transmembrane region" description="Helical" evidence="1">
    <location>
        <begin position="7"/>
        <end position="24"/>
    </location>
</feature>
<organism evidence="2 3">
    <name type="scientific">Rubroshorea leprosula</name>
    <dbReference type="NCBI Taxonomy" id="152421"/>
    <lineage>
        <taxon>Eukaryota</taxon>
        <taxon>Viridiplantae</taxon>
        <taxon>Streptophyta</taxon>
        <taxon>Embryophyta</taxon>
        <taxon>Tracheophyta</taxon>
        <taxon>Spermatophyta</taxon>
        <taxon>Magnoliopsida</taxon>
        <taxon>eudicotyledons</taxon>
        <taxon>Gunneridae</taxon>
        <taxon>Pentapetalae</taxon>
        <taxon>rosids</taxon>
        <taxon>malvids</taxon>
        <taxon>Malvales</taxon>
        <taxon>Dipterocarpaceae</taxon>
        <taxon>Rubroshorea</taxon>
    </lineage>
</organism>
<evidence type="ECO:0000313" key="3">
    <source>
        <dbReference type="Proteomes" id="UP001054252"/>
    </source>
</evidence>
<sequence length="42" mass="4895">MLDSTKLFRVIAYVSFGVVCHLLQNVGDGFPGWFHSRMIWYC</sequence>
<comment type="caution">
    <text evidence="2">The sequence shown here is derived from an EMBL/GenBank/DDBJ whole genome shotgun (WGS) entry which is preliminary data.</text>
</comment>
<keyword evidence="1" id="KW-0812">Transmembrane</keyword>
<keyword evidence="1" id="KW-1133">Transmembrane helix</keyword>
<protein>
    <submittedName>
        <fullName evidence="2">Uncharacterized protein</fullName>
    </submittedName>
</protein>
<dbReference type="EMBL" id="BPVZ01000035">
    <property type="protein sequence ID" value="GKV12037.1"/>
    <property type="molecule type" value="Genomic_DNA"/>
</dbReference>
<dbReference type="AlphaFoldDB" id="A0AAV5JL95"/>